<dbReference type="Proteomes" id="UP001500957">
    <property type="component" value="Unassembled WGS sequence"/>
</dbReference>
<keyword evidence="4" id="KW-1185">Reference proteome</keyword>
<accession>A0ABP3SGY0</accession>
<dbReference type="InterPro" id="IPR045597">
    <property type="entry name" value="DUF6458"/>
</dbReference>
<keyword evidence="1" id="KW-0812">Transmembrane</keyword>
<sequence>MNLGAGIAVIAFGAVLAFAVNSSGGAIDVSVVGWIVMLAGVAYLLVEMNYFGPRRRGVARPTVLRRRVPRTVVVEDAPVESVRVIESAPETVVVEQPYVEGVAGADGAVGSDTWYYDDPRIPNR</sequence>
<dbReference type="Pfam" id="PF20059">
    <property type="entry name" value="DUF6458"/>
    <property type="match status" value="1"/>
</dbReference>
<organism evidence="3 4">
    <name type="scientific">Sporichthya brevicatena</name>
    <dbReference type="NCBI Taxonomy" id="171442"/>
    <lineage>
        <taxon>Bacteria</taxon>
        <taxon>Bacillati</taxon>
        <taxon>Actinomycetota</taxon>
        <taxon>Actinomycetes</taxon>
        <taxon>Sporichthyales</taxon>
        <taxon>Sporichthyaceae</taxon>
        <taxon>Sporichthya</taxon>
    </lineage>
</organism>
<feature type="transmembrane region" description="Helical" evidence="1">
    <location>
        <begin position="29"/>
        <end position="46"/>
    </location>
</feature>
<evidence type="ECO:0000313" key="3">
    <source>
        <dbReference type="EMBL" id="GAA0636495.1"/>
    </source>
</evidence>
<reference evidence="4" key="1">
    <citation type="journal article" date="2019" name="Int. J. Syst. Evol. Microbiol.">
        <title>The Global Catalogue of Microorganisms (GCM) 10K type strain sequencing project: providing services to taxonomists for standard genome sequencing and annotation.</title>
        <authorList>
            <consortium name="The Broad Institute Genomics Platform"/>
            <consortium name="The Broad Institute Genome Sequencing Center for Infectious Disease"/>
            <person name="Wu L."/>
            <person name="Ma J."/>
        </authorList>
    </citation>
    <scope>NUCLEOTIDE SEQUENCE [LARGE SCALE GENOMIC DNA]</scope>
    <source>
        <strain evidence="4">JCM 10671</strain>
    </source>
</reference>
<protein>
    <recommendedName>
        <fullName evidence="2">DUF6458 domain-containing protein</fullName>
    </recommendedName>
</protein>
<evidence type="ECO:0000259" key="2">
    <source>
        <dbReference type="Pfam" id="PF20059"/>
    </source>
</evidence>
<gene>
    <name evidence="3" type="ORF">GCM10009547_45970</name>
</gene>
<keyword evidence="1" id="KW-0472">Membrane</keyword>
<name>A0ABP3SGY0_9ACTN</name>
<keyword evidence="1" id="KW-1133">Transmembrane helix</keyword>
<proteinExistence type="predicted"/>
<evidence type="ECO:0000256" key="1">
    <source>
        <dbReference type="SAM" id="Phobius"/>
    </source>
</evidence>
<comment type="caution">
    <text evidence="3">The sequence shown here is derived from an EMBL/GenBank/DDBJ whole genome shotgun (WGS) entry which is preliminary data.</text>
</comment>
<dbReference type="RefSeq" id="WP_344609237.1">
    <property type="nucleotide sequence ID" value="NZ_BAAAHE010000050.1"/>
</dbReference>
<dbReference type="EMBL" id="BAAAHE010000050">
    <property type="protein sequence ID" value="GAA0636495.1"/>
    <property type="molecule type" value="Genomic_DNA"/>
</dbReference>
<feature type="domain" description="DUF6458" evidence="2">
    <location>
        <begin position="1"/>
        <end position="53"/>
    </location>
</feature>
<evidence type="ECO:0000313" key="4">
    <source>
        <dbReference type="Proteomes" id="UP001500957"/>
    </source>
</evidence>